<protein>
    <submittedName>
        <fullName evidence="2">Uncharacterized protein</fullName>
    </submittedName>
</protein>
<dbReference type="AlphaFoldDB" id="A0A9D2M002"/>
<accession>A0A9D2M002</accession>
<evidence type="ECO:0000313" key="2">
    <source>
        <dbReference type="EMBL" id="HJB38861.1"/>
    </source>
</evidence>
<keyword evidence="1" id="KW-0812">Transmembrane</keyword>
<feature type="transmembrane region" description="Helical" evidence="1">
    <location>
        <begin position="123"/>
        <end position="153"/>
    </location>
</feature>
<reference evidence="2" key="2">
    <citation type="submission" date="2021-04" db="EMBL/GenBank/DDBJ databases">
        <authorList>
            <person name="Gilroy R."/>
        </authorList>
    </citation>
    <scope>NUCLEOTIDE SEQUENCE</scope>
    <source>
        <strain evidence="2">ChiBcec8-14828</strain>
    </source>
</reference>
<organism evidence="2 3">
    <name type="scientific">Candidatus Ruthenibacterium avium</name>
    <dbReference type="NCBI Taxonomy" id="2838751"/>
    <lineage>
        <taxon>Bacteria</taxon>
        <taxon>Bacillati</taxon>
        <taxon>Bacillota</taxon>
        <taxon>Clostridia</taxon>
        <taxon>Eubacteriales</taxon>
        <taxon>Oscillospiraceae</taxon>
        <taxon>Ruthenibacterium</taxon>
    </lineage>
</organism>
<evidence type="ECO:0000256" key="1">
    <source>
        <dbReference type="SAM" id="Phobius"/>
    </source>
</evidence>
<feature type="transmembrane region" description="Helical" evidence="1">
    <location>
        <begin position="82"/>
        <end position="102"/>
    </location>
</feature>
<dbReference type="EMBL" id="DWYA01000006">
    <property type="protein sequence ID" value="HJB38861.1"/>
    <property type="molecule type" value="Genomic_DNA"/>
</dbReference>
<feature type="transmembrane region" description="Helical" evidence="1">
    <location>
        <begin position="181"/>
        <end position="198"/>
    </location>
</feature>
<keyword evidence="1" id="KW-0472">Membrane</keyword>
<reference evidence="2" key="1">
    <citation type="journal article" date="2021" name="PeerJ">
        <title>Extensive microbial diversity within the chicken gut microbiome revealed by metagenomics and culture.</title>
        <authorList>
            <person name="Gilroy R."/>
            <person name="Ravi A."/>
            <person name="Getino M."/>
            <person name="Pursley I."/>
            <person name="Horton D.L."/>
            <person name="Alikhan N.F."/>
            <person name="Baker D."/>
            <person name="Gharbi K."/>
            <person name="Hall N."/>
            <person name="Watson M."/>
            <person name="Adriaenssens E.M."/>
            <person name="Foster-Nyarko E."/>
            <person name="Jarju S."/>
            <person name="Secka A."/>
            <person name="Antonio M."/>
            <person name="Oren A."/>
            <person name="Chaudhuri R.R."/>
            <person name="La Ragione R."/>
            <person name="Hildebrand F."/>
            <person name="Pallen M.J."/>
        </authorList>
    </citation>
    <scope>NUCLEOTIDE SEQUENCE</scope>
    <source>
        <strain evidence="2">ChiBcec8-14828</strain>
    </source>
</reference>
<proteinExistence type="predicted"/>
<comment type="caution">
    <text evidence="2">The sequence shown here is derived from an EMBL/GenBank/DDBJ whole genome shotgun (WGS) entry which is preliminary data.</text>
</comment>
<sequence>MNTLLKTRKMLRHDWSAGLRQSMGIYALTVIYILSVCAVFDHQFSEWEQMPGVAGRPPAVWDYLAFLFEGMEPYDFKMQNGFRLPAIWMMTFLLFLLSVAKYPRSDMYGIGQQLLLKSKSRTAWWLSKTVWTILAAIVYYTVCFAVLLLYLAFTHGVSWQPSDITLTVLPGFGELSLLEQVLWLVAVPVVTLCTLGLFELVFGILYSAVVGVIAAVSALLAALYFNLGALPGGTCILLRSCLGISGGFSLGACLTIAAATSVLYAAVGCLLFYKLDLYGNHEV</sequence>
<evidence type="ECO:0000313" key="3">
    <source>
        <dbReference type="Proteomes" id="UP000824209"/>
    </source>
</evidence>
<feature type="transmembrane region" description="Helical" evidence="1">
    <location>
        <begin position="205"/>
        <end position="227"/>
    </location>
</feature>
<feature type="transmembrane region" description="Helical" evidence="1">
    <location>
        <begin position="21"/>
        <end position="41"/>
    </location>
</feature>
<name>A0A9D2M002_9FIRM</name>
<keyword evidence="1" id="KW-1133">Transmembrane helix</keyword>
<gene>
    <name evidence="2" type="ORF">H9943_00510</name>
</gene>
<feature type="transmembrane region" description="Helical" evidence="1">
    <location>
        <begin position="247"/>
        <end position="273"/>
    </location>
</feature>
<dbReference type="Proteomes" id="UP000824209">
    <property type="component" value="Unassembled WGS sequence"/>
</dbReference>